<dbReference type="CDD" id="cd01301">
    <property type="entry name" value="rDP_like"/>
    <property type="match status" value="1"/>
</dbReference>
<dbReference type="GO" id="GO:0006508">
    <property type="term" value="P:proteolysis"/>
    <property type="evidence" value="ECO:0007669"/>
    <property type="project" value="InterPro"/>
</dbReference>
<accession>A0A1I1RPM4</accession>
<name>A0A1I1RPM4_9BURK</name>
<dbReference type="InterPro" id="IPR032466">
    <property type="entry name" value="Metal_Hydrolase"/>
</dbReference>
<proteinExistence type="predicted"/>
<dbReference type="STRING" id="1164594.SAMN05216204_12222"/>
<dbReference type="InterPro" id="IPR008257">
    <property type="entry name" value="Pept_M19"/>
</dbReference>
<gene>
    <name evidence="1" type="ORF">SAMN05216204_12222</name>
</gene>
<evidence type="ECO:0000313" key="2">
    <source>
        <dbReference type="Proteomes" id="UP000198639"/>
    </source>
</evidence>
<dbReference type="Gene3D" id="3.20.20.140">
    <property type="entry name" value="Metal-dependent hydrolases"/>
    <property type="match status" value="1"/>
</dbReference>
<dbReference type="PANTHER" id="PTHR10443:SF12">
    <property type="entry name" value="DIPEPTIDASE"/>
    <property type="match status" value="1"/>
</dbReference>
<sequence length="419" mass="45415">MWEALPATAQAPQVAGRVERLLTKSPVIDAHNDLLWELRDRYGSDLAKIDLQSDTSRLPPTPGVPVDLPPLMTDLPRLRAGHVGGQFWSVWIPGSVTGPAAVKMTLEQIDLAKRMVQRYPEHLGMAYTADDIERAGKAGRIASLLGIEGGHQIDNSLPMLRQLYALGARYLTLTHTSNNAWADAGTDNPVHKGLSPFGLAVIQEMNRLGMVVDLSHVSRATMLAALSASQAPVMFSHSNARALVDHPRGVDDEVLALVAKNRGIVMVNFNPGYVSQAVATYEAALAAEQRRYNAPPYAGLYIGQPERAAAALEEWKRNNPAPRATLAMVADHMDHIRKVAGADSVGIGGDLDGINDTPDGLDGVDKYPRLFDELARRGWSDADLAKAARGNILRVLRRNEEVARQLQAKPAPPDAVFTP</sequence>
<dbReference type="Proteomes" id="UP000198639">
    <property type="component" value="Unassembled WGS sequence"/>
</dbReference>
<evidence type="ECO:0000313" key="1">
    <source>
        <dbReference type="EMBL" id="SFD32480.1"/>
    </source>
</evidence>
<dbReference type="GO" id="GO:0070573">
    <property type="term" value="F:metallodipeptidase activity"/>
    <property type="evidence" value="ECO:0007669"/>
    <property type="project" value="InterPro"/>
</dbReference>
<dbReference type="Pfam" id="PF01244">
    <property type="entry name" value="Peptidase_M19"/>
    <property type="match status" value="1"/>
</dbReference>
<dbReference type="PANTHER" id="PTHR10443">
    <property type="entry name" value="MICROSOMAL DIPEPTIDASE"/>
    <property type="match status" value="1"/>
</dbReference>
<dbReference type="EMBL" id="FOLD01000022">
    <property type="protein sequence ID" value="SFD32480.1"/>
    <property type="molecule type" value="Genomic_DNA"/>
</dbReference>
<protein>
    <submittedName>
        <fullName evidence="1">Membrane dipeptidase</fullName>
    </submittedName>
</protein>
<organism evidence="1 2">
    <name type="scientific">Massilia yuzhufengensis</name>
    <dbReference type="NCBI Taxonomy" id="1164594"/>
    <lineage>
        <taxon>Bacteria</taxon>
        <taxon>Pseudomonadati</taxon>
        <taxon>Pseudomonadota</taxon>
        <taxon>Betaproteobacteria</taxon>
        <taxon>Burkholderiales</taxon>
        <taxon>Oxalobacteraceae</taxon>
        <taxon>Telluria group</taxon>
        <taxon>Massilia</taxon>
    </lineage>
</organism>
<keyword evidence="2" id="KW-1185">Reference proteome</keyword>
<dbReference type="SUPFAM" id="SSF51556">
    <property type="entry name" value="Metallo-dependent hydrolases"/>
    <property type="match status" value="1"/>
</dbReference>
<dbReference type="AlphaFoldDB" id="A0A1I1RPM4"/>
<reference evidence="2" key="1">
    <citation type="submission" date="2016-10" db="EMBL/GenBank/DDBJ databases">
        <authorList>
            <person name="Varghese N."/>
            <person name="Submissions S."/>
        </authorList>
    </citation>
    <scope>NUCLEOTIDE SEQUENCE [LARGE SCALE GENOMIC DNA]</scope>
    <source>
        <strain evidence="2">CGMCC 1.12041</strain>
    </source>
</reference>
<dbReference type="PROSITE" id="PS51365">
    <property type="entry name" value="RENAL_DIPEPTIDASE_2"/>
    <property type="match status" value="1"/>
</dbReference>